<organism evidence="2 3">
    <name type="scientific">Oryza sativa subsp. japonica</name>
    <name type="common">Rice</name>
    <dbReference type="NCBI Taxonomy" id="39947"/>
    <lineage>
        <taxon>Eukaryota</taxon>
        <taxon>Viridiplantae</taxon>
        <taxon>Streptophyta</taxon>
        <taxon>Embryophyta</taxon>
        <taxon>Tracheophyta</taxon>
        <taxon>Spermatophyta</taxon>
        <taxon>Magnoliopsida</taxon>
        <taxon>Liliopsida</taxon>
        <taxon>Poales</taxon>
        <taxon>Poaceae</taxon>
        <taxon>BOP clade</taxon>
        <taxon>Oryzoideae</taxon>
        <taxon>Oryzeae</taxon>
        <taxon>Oryzinae</taxon>
        <taxon>Oryza</taxon>
        <taxon>Oryza sativa</taxon>
    </lineage>
</organism>
<feature type="compositionally biased region" description="Basic and acidic residues" evidence="1">
    <location>
        <begin position="51"/>
        <end position="69"/>
    </location>
</feature>
<reference evidence="3" key="1">
    <citation type="journal article" date="2005" name="Nature">
        <title>The map-based sequence of the rice genome.</title>
        <authorList>
            <consortium name="International rice genome sequencing project (IRGSP)"/>
            <person name="Matsumoto T."/>
            <person name="Wu J."/>
            <person name="Kanamori H."/>
            <person name="Katayose Y."/>
            <person name="Fujisawa M."/>
            <person name="Namiki N."/>
            <person name="Mizuno H."/>
            <person name="Yamamoto K."/>
            <person name="Antonio B.A."/>
            <person name="Baba T."/>
            <person name="Sakata K."/>
            <person name="Nagamura Y."/>
            <person name="Aoki H."/>
            <person name="Arikawa K."/>
            <person name="Arita K."/>
            <person name="Bito T."/>
            <person name="Chiden Y."/>
            <person name="Fujitsuka N."/>
            <person name="Fukunaka R."/>
            <person name="Hamada M."/>
            <person name="Harada C."/>
            <person name="Hayashi A."/>
            <person name="Hijishita S."/>
            <person name="Honda M."/>
            <person name="Hosokawa S."/>
            <person name="Ichikawa Y."/>
            <person name="Idonuma A."/>
            <person name="Iijima M."/>
            <person name="Ikeda M."/>
            <person name="Ikeno M."/>
            <person name="Ito K."/>
            <person name="Ito S."/>
            <person name="Ito T."/>
            <person name="Ito Y."/>
            <person name="Ito Y."/>
            <person name="Iwabuchi A."/>
            <person name="Kamiya K."/>
            <person name="Karasawa W."/>
            <person name="Kurita K."/>
            <person name="Katagiri S."/>
            <person name="Kikuta A."/>
            <person name="Kobayashi H."/>
            <person name="Kobayashi N."/>
            <person name="Machita K."/>
            <person name="Maehara T."/>
            <person name="Masukawa M."/>
            <person name="Mizubayashi T."/>
            <person name="Mukai Y."/>
            <person name="Nagasaki H."/>
            <person name="Nagata Y."/>
            <person name="Naito S."/>
            <person name="Nakashima M."/>
            <person name="Nakama Y."/>
            <person name="Nakamichi Y."/>
            <person name="Nakamura M."/>
            <person name="Meguro A."/>
            <person name="Negishi M."/>
            <person name="Ohta I."/>
            <person name="Ohta T."/>
            <person name="Okamoto M."/>
            <person name="Ono N."/>
            <person name="Saji S."/>
            <person name="Sakaguchi M."/>
            <person name="Sakai K."/>
            <person name="Shibata M."/>
            <person name="Shimokawa T."/>
            <person name="Song J."/>
            <person name="Takazaki Y."/>
            <person name="Terasawa K."/>
            <person name="Tsugane M."/>
            <person name="Tsuji K."/>
            <person name="Ueda S."/>
            <person name="Waki K."/>
            <person name="Yamagata H."/>
            <person name="Yamamoto M."/>
            <person name="Yamamoto S."/>
            <person name="Yamane H."/>
            <person name="Yoshiki S."/>
            <person name="Yoshihara R."/>
            <person name="Yukawa K."/>
            <person name="Zhong H."/>
            <person name="Yano M."/>
            <person name="Yuan Q."/>
            <person name="Ouyang S."/>
            <person name="Liu J."/>
            <person name="Jones K.M."/>
            <person name="Gansberger K."/>
            <person name="Moffat K."/>
            <person name="Hill J."/>
            <person name="Bera J."/>
            <person name="Fadrosh D."/>
            <person name="Jin S."/>
            <person name="Johri S."/>
            <person name="Kim M."/>
            <person name="Overton L."/>
            <person name="Reardon M."/>
            <person name="Tsitrin T."/>
            <person name="Vuong H."/>
            <person name="Weaver B."/>
            <person name="Ciecko A."/>
            <person name="Tallon L."/>
            <person name="Jackson J."/>
            <person name="Pai G."/>
            <person name="Aken S.V."/>
            <person name="Utterback T."/>
            <person name="Reidmuller S."/>
            <person name="Feldblyum T."/>
            <person name="Hsiao J."/>
            <person name="Zismann V."/>
            <person name="Iobst S."/>
            <person name="de Vazeille A.R."/>
            <person name="Buell C.R."/>
            <person name="Ying K."/>
            <person name="Li Y."/>
            <person name="Lu T."/>
            <person name="Huang Y."/>
            <person name="Zhao Q."/>
            <person name="Feng Q."/>
            <person name="Zhang L."/>
            <person name="Zhu J."/>
            <person name="Weng Q."/>
            <person name="Mu J."/>
            <person name="Lu Y."/>
            <person name="Fan D."/>
            <person name="Liu Y."/>
            <person name="Guan J."/>
            <person name="Zhang Y."/>
            <person name="Yu S."/>
            <person name="Liu X."/>
            <person name="Zhang Y."/>
            <person name="Hong G."/>
            <person name="Han B."/>
            <person name="Choisne N."/>
            <person name="Demange N."/>
            <person name="Orjeda G."/>
            <person name="Samain S."/>
            <person name="Cattolico L."/>
            <person name="Pelletier E."/>
            <person name="Couloux A."/>
            <person name="Segurens B."/>
            <person name="Wincker P."/>
            <person name="D'Hont A."/>
            <person name="Scarpelli C."/>
            <person name="Weissenbach J."/>
            <person name="Salanoubat M."/>
            <person name="Quetier F."/>
            <person name="Yu Y."/>
            <person name="Kim H.R."/>
            <person name="Rambo T."/>
            <person name="Currie J."/>
            <person name="Collura K."/>
            <person name="Luo M."/>
            <person name="Yang T."/>
            <person name="Ammiraju J.S.S."/>
            <person name="Engler F."/>
            <person name="Soderlund C."/>
            <person name="Wing R.A."/>
            <person name="Palmer L.E."/>
            <person name="de la Bastide M."/>
            <person name="Spiegel L."/>
            <person name="Nascimento L."/>
            <person name="Zutavern T."/>
            <person name="O'Shaughnessy A."/>
            <person name="Dike S."/>
            <person name="Dedhia N."/>
            <person name="Preston R."/>
            <person name="Balija V."/>
            <person name="McCombie W.R."/>
            <person name="Chow T."/>
            <person name="Chen H."/>
            <person name="Chung M."/>
            <person name="Chen C."/>
            <person name="Shaw J."/>
            <person name="Wu H."/>
            <person name="Hsiao K."/>
            <person name="Chao Y."/>
            <person name="Chu M."/>
            <person name="Cheng C."/>
            <person name="Hour A."/>
            <person name="Lee P."/>
            <person name="Lin S."/>
            <person name="Lin Y."/>
            <person name="Liou J."/>
            <person name="Liu S."/>
            <person name="Hsing Y."/>
            <person name="Raghuvanshi S."/>
            <person name="Mohanty A."/>
            <person name="Bharti A.K."/>
            <person name="Gaur A."/>
            <person name="Gupta V."/>
            <person name="Kumar D."/>
            <person name="Ravi V."/>
            <person name="Vij S."/>
            <person name="Kapur A."/>
            <person name="Khurana P."/>
            <person name="Khurana P."/>
            <person name="Khurana J.P."/>
            <person name="Tyagi A.K."/>
            <person name="Gaikwad K."/>
            <person name="Singh A."/>
            <person name="Dalal V."/>
            <person name="Srivastava S."/>
            <person name="Dixit A."/>
            <person name="Pal A.K."/>
            <person name="Ghazi I.A."/>
            <person name="Yadav M."/>
            <person name="Pandit A."/>
            <person name="Bhargava A."/>
            <person name="Sureshbabu K."/>
            <person name="Batra K."/>
            <person name="Sharma T.R."/>
            <person name="Mohapatra T."/>
            <person name="Singh N.K."/>
            <person name="Messing J."/>
            <person name="Nelson A.B."/>
            <person name="Fuks G."/>
            <person name="Kavchok S."/>
            <person name="Keizer G."/>
            <person name="Linton E."/>
            <person name="Llaca V."/>
            <person name="Song R."/>
            <person name="Tanyolac B."/>
            <person name="Young S."/>
            <person name="Ho-Il K."/>
            <person name="Hahn J.H."/>
            <person name="Sangsakoo G."/>
            <person name="Vanavichit A."/>
            <person name="de Mattos Luiz.A.T."/>
            <person name="Zimmer P.D."/>
            <person name="Malone G."/>
            <person name="Dellagostin O."/>
            <person name="de Oliveira A.C."/>
            <person name="Bevan M."/>
            <person name="Bancroft I."/>
            <person name="Minx P."/>
            <person name="Cordum H."/>
            <person name="Wilson R."/>
            <person name="Cheng Z."/>
            <person name="Jin W."/>
            <person name="Jiang J."/>
            <person name="Leong S.A."/>
            <person name="Iwama H."/>
            <person name="Gojobori T."/>
            <person name="Itoh T."/>
            <person name="Niimura Y."/>
            <person name="Fujii Y."/>
            <person name="Habara T."/>
            <person name="Sakai H."/>
            <person name="Sato Y."/>
            <person name="Wilson G."/>
            <person name="Kumar K."/>
            <person name="McCouch S."/>
            <person name="Juretic N."/>
            <person name="Hoen D."/>
            <person name="Wright S."/>
            <person name="Bruskiewich R."/>
            <person name="Bureau T."/>
            <person name="Miyao A."/>
            <person name="Hirochika H."/>
            <person name="Nishikawa T."/>
            <person name="Kadowaki K."/>
            <person name="Sugiura M."/>
            <person name="Burr B."/>
            <person name="Sasaki T."/>
        </authorList>
    </citation>
    <scope>NUCLEOTIDE SEQUENCE [LARGE SCALE GENOMIC DNA]</scope>
    <source>
        <strain evidence="3">cv. Nipponbare</strain>
    </source>
</reference>
<gene>
    <name evidence="2" type="primary">OJ1004_A05.29</name>
</gene>
<evidence type="ECO:0000313" key="3">
    <source>
        <dbReference type="Proteomes" id="UP000000763"/>
    </source>
</evidence>
<name>Q6K628_ORYSJ</name>
<sequence>MPIMNSFIDIFENFVQYNNEIYFRQWEHSKVSGCLVGKAQDKPRPLASLRGNEHAGGEIDRAGGGRRPEPLFVDS</sequence>
<reference evidence="3" key="2">
    <citation type="journal article" date="2008" name="Nucleic Acids Res.">
        <title>The rice annotation project database (RAP-DB): 2008 update.</title>
        <authorList>
            <consortium name="The rice annotation project (RAP)"/>
        </authorList>
    </citation>
    <scope>GENOME REANNOTATION</scope>
    <source>
        <strain evidence="3">cv. Nipponbare</strain>
    </source>
</reference>
<dbReference type="EMBL" id="AP005286">
    <property type="protein sequence ID" value="BAD19693.1"/>
    <property type="molecule type" value="Genomic_DNA"/>
</dbReference>
<dbReference type="AlphaFoldDB" id="Q6K628"/>
<protein>
    <submittedName>
        <fullName evidence="2">Uncharacterized protein</fullName>
    </submittedName>
</protein>
<accession>Q6K628</accession>
<evidence type="ECO:0000313" key="2">
    <source>
        <dbReference type="EMBL" id="BAD19693.1"/>
    </source>
</evidence>
<feature type="region of interest" description="Disordered" evidence="1">
    <location>
        <begin position="45"/>
        <end position="75"/>
    </location>
</feature>
<dbReference type="Proteomes" id="UP000000763">
    <property type="component" value="Chromosome 2"/>
</dbReference>
<proteinExistence type="predicted"/>
<evidence type="ECO:0000256" key="1">
    <source>
        <dbReference type="SAM" id="MobiDB-lite"/>
    </source>
</evidence>